<organism evidence="7 8">
    <name type="scientific">Heterostelium pallidum (strain ATCC 26659 / Pp 5 / PN500)</name>
    <name type="common">Cellular slime mold</name>
    <name type="synonym">Polysphondylium pallidum</name>
    <dbReference type="NCBI Taxonomy" id="670386"/>
    <lineage>
        <taxon>Eukaryota</taxon>
        <taxon>Amoebozoa</taxon>
        <taxon>Evosea</taxon>
        <taxon>Eumycetozoa</taxon>
        <taxon>Dictyostelia</taxon>
        <taxon>Acytosteliales</taxon>
        <taxon>Acytosteliaceae</taxon>
        <taxon>Heterostelium</taxon>
    </lineage>
</organism>
<feature type="domain" description="O-methyltransferase dimerisation" evidence="6">
    <location>
        <begin position="24"/>
        <end position="102"/>
    </location>
</feature>
<dbReference type="InterPro" id="IPR036390">
    <property type="entry name" value="WH_DNA-bd_sf"/>
</dbReference>
<dbReference type="Gene3D" id="1.10.10.10">
    <property type="entry name" value="Winged helix-like DNA-binding domain superfamily/Winged helix DNA-binding domain"/>
    <property type="match status" value="1"/>
</dbReference>
<dbReference type="InterPro" id="IPR012967">
    <property type="entry name" value="COMT_dimerisation"/>
</dbReference>
<dbReference type="Pfam" id="PF08100">
    <property type="entry name" value="Dimerisation"/>
    <property type="match status" value="1"/>
</dbReference>
<gene>
    <name evidence="7" type="primary">omt2</name>
    <name evidence="7" type="ORF">PPL_03112</name>
</gene>
<dbReference type="InParanoid" id="D3B3Z1"/>
<evidence type="ECO:0000259" key="6">
    <source>
        <dbReference type="Pfam" id="PF08100"/>
    </source>
</evidence>
<feature type="active site" description="Proton acceptor" evidence="4">
    <location>
        <position position="237"/>
    </location>
</feature>
<dbReference type="InterPro" id="IPR016461">
    <property type="entry name" value="COMT-like"/>
</dbReference>
<evidence type="ECO:0000313" key="7">
    <source>
        <dbReference type="EMBL" id="EFA84039.1"/>
    </source>
</evidence>
<evidence type="ECO:0000256" key="2">
    <source>
        <dbReference type="ARBA" id="ARBA00022679"/>
    </source>
</evidence>
<keyword evidence="2 7" id="KW-0808">Transferase</keyword>
<dbReference type="GO" id="GO:0008171">
    <property type="term" value="F:O-methyltransferase activity"/>
    <property type="evidence" value="ECO:0007669"/>
    <property type="project" value="InterPro"/>
</dbReference>
<dbReference type="Pfam" id="PF00891">
    <property type="entry name" value="Methyltransf_2"/>
    <property type="match status" value="1"/>
</dbReference>
<accession>D3B3Z1</accession>
<evidence type="ECO:0000256" key="3">
    <source>
        <dbReference type="ARBA" id="ARBA00022691"/>
    </source>
</evidence>
<keyword evidence="3" id="KW-0949">S-adenosyl-L-methionine</keyword>
<dbReference type="PANTHER" id="PTHR43712">
    <property type="entry name" value="PUTATIVE (AFU_ORTHOLOGUE AFUA_4G14580)-RELATED"/>
    <property type="match status" value="1"/>
</dbReference>
<keyword evidence="8" id="KW-1185">Reference proteome</keyword>
<dbReference type="PROSITE" id="PS51683">
    <property type="entry name" value="SAM_OMT_II"/>
    <property type="match status" value="1"/>
</dbReference>
<reference evidence="7 8" key="1">
    <citation type="journal article" date="2011" name="Genome Res.">
        <title>Phylogeny-wide analysis of social amoeba genomes highlights ancient origins for complex intercellular communication.</title>
        <authorList>
            <person name="Heidel A.J."/>
            <person name="Lawal H.M."/>
            <person name="Felder M."/>
            <person name="Schilde C."/>
            <person name="Helps N.R."/>
            <person name="Tunggal B."/>
            <person name="Rivero F."/>
            <person name="John U."/>
            <person name="Schleicher M."/>
            <person name="Eichinger L."/>
            <person name="Platzer M."/>
            <person name="Noegel A.A."/>
            <person name="Schaap P."/>
            <person name="Gloeckner G."/>
        </authorList>
    </citation>
    <scope>NUCLEOTIDE SEQUENCE [LARGE SCALE GENOMIC DNA]</scope>
    <source>
        <strain evidence="8">ATCC 26659 / Pp 5 / PN500</strain>
    </source>
</reference>
<dbReference type="PIRSF" id="PIRSF005739">
    <property type="entry name" value="O-mtase"/>
    <property type="match status" value="1"/>
</dbReference>
<dbReference type="SUPFAM" id="SSF46785">
    <property type="entry name" value="Winged helix' DNA-binding domain"/>
    <property type="match status" value="1"/>
</dbReference>
<evidence type="ECO:0000256" key="1">
    <source>
        <dbReference type="ARBA" id="ARBA00022603"/>
    </source>
</evidence>
<dbReference type="AlphaFoldDB" id="D3B3Z1"/>
<protein>
    <submittedName>
        <fullName evidence="7">O-methyltransferase family 2 protein</fullName>
    </submittedName>
</protein>
<dbReference type="InterPro" id="IPR001077">
    <property type="entry name" value="COMT_C"/>
</dbReference>
<dbReference type="InterPro" id="IPR029063">
    <property type="entry name" value="SAM-dependent_MTases_sf"/>
</dbReference>
<evidence type="ECO:0000256" key="4">
    <source>
        <dbReference type="PIRSR" id="PIRSR005739-1"/>
    </source>
</evidence>
<dbReference type="InterPro" id="IPR036388">
    <property type="entry name" value="WH-like_DNA-bd_sf"/>
</dbReference>
<dbReference type="Proteomes" id="UP000001396">
    <property type="component" value="Unassembled WGS sequence"/>
</dbReference>
<dbReference type="GO" id="GO:0032259">
    <property type="term" value="P:methylation"/>
    <property type="evidence" value="ECO:0007669"/>
    <property type="project" value="UniProtKB-KW"/>
</dbReference>
<dbReference type="Gene3D" id="3.40.50.150">
    <property type="entry name" value="Vaccinia Virus protein VP39"/>
    <property type="match status" value="1"/>
</dbReference>
<dbReference type="PANTHER" id="PTHR43712:SF2">
    <property type="entry name" value="O-METHYLTRANSFERASE CICE"/>
    <property type="match status" value="1"/>
</dbReference>
<evidence type="ECO:0000313" key="8">
    <source>
        <dbReference type="Proteomes" id="UP000001396"/>
    </source>
</evidence>
<proteinExistence type="predicted"/>
<dbReference type="GO" id="GO:0046983">
    <property type="term" value="F:protein dimerization activity"/>
    <property type="evidence" value="ECO:0007669"/>
    <property type="project" value="InterPro"/>
</dbReference>
<keyword evidence="1 7" id="KW-0489">Methyltransferase</keyword>
<dbReference type="RefSeq" id="XP_020436156.1">
    <property type="nucleotide sequence ID" value="XM_020574084.1"/>
</dbReference>
<feature type="domain" description="O-methyltransferase C-terminal" evidence="5">
    <location>
        <begin position="119"/>
        <end position="314"/>
    </location>
</feature>
<evidence type="ECO:0000259" key="5">
    <source>
        <dbReference type="Pfam" id="PF00891"/>
    </source>
</evidence>
<dbReference type="GeneID" id="31358635"/>
<sequence>MQSSNVFVNEGGDDDCENLKSLLDYSRGIFIANSMEVMLKLDIFGRVGKTLDASRSVESLAAEVNVDADALYRVMRALSKDGMFRELSPRVFSNSPRSIYLARDKTLHSYFLMRGREPSFWDHLEKNPDTMNLFADSMSSLTSLTIHKIIGLADFSKFKIVTDLGGSKGVLLKEILKVNKNIEKGINFDMVAIIEKNKHVNSIESGEQLDSRYVEVGGSFFESVPESDCYVLKSILHDWSEDKCIEILKTASKSLRQDGRIYIIDYIIDDQDSAHEKLASNFIAWLDVNMLQLFGGRERNLKEWHDLVDKAGFQIESIKRSQSFMTQPLIILTKKT</sequence>
<comment type="caution">
    <text evidence="7">The sequence shown here is derived from an EMBL/GenBank/DDBJ whole genome shotgun (WGS) entry which is preliminary data.</text>
</comment>
<dbReference type="SUPFAM" id="SSF53335">
    <property type="entry name" value="S-adenosyl-L-methionine-dependent methyltransferases"/>
    <property type="match status" value="1"/>
</dbReference>
<name>D3B3Z1_HETP5</name>
<dbReference type="EMBL" id="ADBJ01000010">
    <property type="protein sequence ID" value="EFA84039.1"/>
    <property type="molecule type" value="Genomic_DNA"/>
</dbReference>
<dbReference type="OMA" id="MMMTANG"/>